<evidence type="ECO:0000256" key="3">
    <source>
        <dbReference type="ARBA" id="ARBA00023163"/>
    </source>
</evidence>
<keyword evidence="3" id="KW-0804">Transcription</keyword>
<dbReference type="PROSITE" id="PS00894">
    <property type="entry name" value="HTH_DEOR_1"/>
    <property type="match status" value="1"/>
</dbReference>
<evidence type="ECO:0000313" key="5">
    <source>
        <dbReference type="EMBL" id="ASJ56584.1"/>
    </source>
</evidence>
<gene>
    <name evidence="5" type="ORF">BP422_25425</name>
</gene>
<dbReference type="InterPro" id="IPR036390">
    <property type="entry name" value="WH_DNA-bd_sf"/>
</dbReference>
<dbReference type="Proteomes" id="UP000197781">
    <property type="component" value="Chromosome"/>
</dbReference>
<feature type="domain" description="HTH deoR-type" evidence="4">
    <location>
        <begin position="5"/>
        <end position="60"/>
    </location>
</feature>
<dbReference type="KEGG" id="bfm:BP422_25425"/>
<dbReference type="Pfam" id="PF00455">
    <property type="entry name" value="DeoRC"/>
    <property type="match status" value="1"/>
</dbReference>
<dbReference type="InterPro" id="IPR036388">
    <property type="entry name" value="WH-like_DNA-bd_sf"/>
</dbReference>
<dbReference type="EMBL" id="CP018145">
    <property type="protein sequence ID" value="ASJ56584.1"/>
    <property type="molecule type" value="Genomic_DNA"/>
</dbReference>
<dbReference type="GO" id="GO:0003677">
    <property type="term" value="F:DNA binding"/>
    <property type="evidence" value="ECO:0007669"/>
    <property type="project" value="UniProtKB-KW"/>
</dbReference>
<proteinExistence type="predicted"/>
<dbReference type="SMART" id="SM01134">
    <property type="entry name" value="DeoRC"/>
    <property type="match status" value="1"/>
</dbReference>
<dbReference type="Gene3D" id="1.10.10.10">
    <property type="entry name" value="Winged helix-like DNA-binding domain superfamily/Winged helix DNA-binding domain"/>
    <property type="match status" value="1"/>
</dbReference>
<dbReference type="SMART" id="SM00420">
    <property type="entry name" value="HTH_DEOR"/>
    <property type="match status" value="1"/>
</dbReference>
<evidence type="ECO:0000256" key="1">
    <source>
        <dbReference type="ARBA" id="ARBA00023015"/>
    </source>
</evidence>
<accession>A0A220MN46</accession>
<dbReference type="InterPro" id="IPR014036">
    <property type="entry name" value="DeoR-like_C"/>
</dbReference>
<dbReference type="SUPFAM" id="SSF100950">
    <property type="entry name" value="NagB/RpiA/CoA transferase-like"/>
    <property type="match status" value="1"/>
</dbReference>
<dbReference type="PRINTS" id="PR00037">
    <property type="entry name" value="HTHLACR"/>
</dbReference>
<sequence>MTLLPEERQQVILDELNRHGKIQVMSMAKNLAVTPETIRRDLDHLEQQRLLKRVYGGAIPYHLAKREPHFEKKQAIQQTAKTKIGQIAAELLSDGDTIALDVGTTTLELARAIKGLNQLTIVTNSLPAASLLNELLEANQFNGQVIMLGGLTHPAQKSVAGAFTCELLSRFHFDKAFISCGGITADGFTDYDMEETLCSTMMIQRAEQVYVLGDTSKIGQTQFFRICGWQDVSAVVCDQPMPEEWLSSGIQTTWISEHLGRRDFTC</sequence>
<dbReference type="PANTHER" id="PTHR30363:SF44">
    <property type="entry name" value="AGA OPERON TRANSCRIPTIONAL REPRESSOR-RELATED"/>
    <property type="match status" value="1"/>
</dbReference>
<evidence type="ECO:0000313" key="6">
    <source>
        <dbReference type="Proteomes" id="UP000197781"/>
    </source>
</evidence>
<dbReference type="PANTHER" id="PTHR30363">
    <property type="entry name" value="HTH-TYPE TRANSCRIPTIONAL REGULATOR SRLR-RELATED"/>
    <property type="match status" value="1"/>
</dbReference>
<dbReference type="Gene3D" id="3.40.50.1360">
    <property type="match status" value="1"/>
</dbReference>
<dbReference type="InterPro" id="IPR037171">
    <property type="entry name" value="NagB/RpiA_transferase-like"/>
</dbReference>
<dbReference type="PROSITE" id="PS51000">
    <property type="entry name" value="HTH_DEOR_2"/>
    <property type="match status" value="1"/>
</dbReference>
<dbReference type="SUPFAM" id="SSF46785">
    <property type="entry name" value="Winged helix' DNA-binding domain"/>
    <property type="match status" value="1"/>
</dbReference>
<organism evidence="5 6">
    <name type="scientific">Brevibacillus formosus</name>
    <dbReference type="NCBI Taxonomy" id="54913"/>
    <lineage>
        <taxon>Bacteria</taxon>
        <taxon>Bacillati</taxon>
        <taxon>Bacillota</taxon>
        <taxon>Bacilli</taxon>
        <taxon>Bacillales</taxon>
        <taxon>Paenibacillaceae</taxon>
        <taxon>Brevibacillus</taxon>
    </lineage>
</organism>
<reference evidence="5 6" key="1">
    <citation type="submission" date="2016-11" db="EMBL/GenBank/DDBJ databases">
        <authorList>
            <person name="Jaros S."/>
            <person name="Januszkiewicz K."/>
            <person name="Wedrychowicz H."/>
        </authorList>
    </citation>
    <scope>NUCLEOTIDE SEQUENCE [LARGE SCALE GENOMIC DNA]</scope>
    <source>
        <strain evidence="5 6">NF2</strain>
    </source>
</reference>
<evidence type="ECO:0000259" key="4">
    <source>
        <dbReference type="PROSITE" id="PS51000"/>
    </source>
</evidence>
<dbReference type="InterPro" id="IPR050313">
    <property type="entry name" value="Carb_Metab_HTH_regulators"/>
</dbReference>
<dbReference type="AlphaFoldDB" id="A0A220MN46"/>
<evidence type="ECO:0000256" key="2">
    <source>
        <dbReference type="ARBA" id="ARBA00023125"/>
    </source>
</evidence>
<dbReference type="Pfam" id="PF08220">
    <property type="entry name" value="HTH_DeoR"/>
    <property type="match status" value="1"/>
</dbReference>
<dbReference type="RefSeq" id="WP_088910142.1">
    <property type="nucleotide sequence ID" value="NZ_CP018145.1"/>
</dbReference>
<name>A0A220MN46_9BACL</name>
<dbReference type="InterPro" id="IPR001034">
    <property type="entry name" value="DeoR_HTH"/>
</dbReference>
<keyword evidence="2" id="KW-0238">DNA-binding</keyword>
<protein>
    <submittedName>
        <fullName evidence="5">Transcriptional regulator</fullName>
    </submittedName>
</protein>
<dbReference type="InterPro" id="IPR018356">
    <property type="entry name" value="Tscrpt_reg_HTH_DeoR_CS"/>
</dbReference>
<dbReference type="GO" id="GO:0003700">
    <property type="term" value="F:DNA-binding transcription factor activity"/>
    <property type="evidence" value="ECO:0007669"/>
    <property type="project" value="InterPro"/>
</dbReference>
<keyword evidence="1" id="KW-0805">Transcription regulation</keyword>